<dbReference type="Gene3D" id="3.15.10.30">
    <property type="entry name" value="Haemolymph juvenile hormone binding protein"/>
    <property type="match status" value="1"/>
</dbReference>
<keyword evidence="2" id="KW-0090">Biological rhythms</keyword>
<evidence type="ECO:0000256" key="2">
    <source>
        <dbReference type="ARBA" id="ARBA00023108"/>
    </source>
</evidence>
<dbReference type="OrthoDB" id="7419171at2759"/>
<dbReference type="InterPro" id="IPR010562">
    <property type="entry name" value="Haemolymph_juvenile_hormone-bd"/>
</dbReference>
<sequence>MLKQLFGAILVVFAWDAVYSKGIPSFIHLCKRRGGNLDQCVLDNAGVIQPRLKKGVPELFIPPMDPLVIPEATLDSGDRFKATFKNIQLFHADDFKLEQFKIDLDKGRVNILIFFPRLRIKSDYSVNGRLLILQLNGHGPADGNYTNIRTTLELKGTTFTKNNKEYMKWEKEAIDIKIEKMQLQFDRIFGDNEELNQQTNRVINENIDGIVGELQPVIEGVVADFVFGILNRIFSKYSVNELFVD</sequence>
<evidence type="ECO:0000313" key="6">
    <source>
        <dbReference type="Proteomes" id="UP000625711"/>
    </source>
</evidence>
<dbReference type="InterPro" id="IPR038606">
    <property type="entry name" value="To_sf"/>
</dbReference>
<keyword evidence="1 4" id="KW-0732">Signal</keyword>
<dbReference type="GO" id="GO:0005615">
    <property type="term" value="C:extracellular space"/>
    <property type="evidence" value="ECO:0007669"/>
    <property type="project" value="TreeGrafter"/>
</dbReference>
<dbReference type="FunFam" id="3.15.10.30:FF:000001">
    <property type="entry name" value="Takeout-like protein 1"/>
    <property type="match status" value="1"/>
</dbReference>
<dbReference type="Pfam" id="PF06585">
    <property type="entry name" value="JHBP"/>
    <property type="match status" value="1"/>
</dbReference>
<evidence type="ECO:0000256" key="1">
    <source>
        <dbReference type="ARBA" id="ARBA00022729"/>
    </source>
</evidence>
<dbReference type="EMBL" id="JAACXV010000171">
    <property type="protein sequence ID" value="KAF7282491.1"/>
    <property type="molecule type" value="Genomic_DNA"/>
</dbReference>
<dbReference type="SMART" id="SM00700">
    <property type="entry name" value="JHBP"/>
    <property type="match status" value="1"/>
</dbReference>
<dbReference type="PANTHER" id="PTHR11008:SF14">
    <property type="entry name" value="CIRCADIAN CLOCK-CONTROLLED PROTEIN-LIKE PROTEIN"/>
    <property type="match status" value="1"/>
</dbReference>
<dbReference type="PANTHER" id="PTHR11008">
    <property type="entry name" value="PROTEIN TAKEOUT-LIKE PROTEIN"/>
    <property type="match status" value="1"/>
</dbReference>
<evidence type="ECO:0000313" key="5">
    <source>
        <dbReference type="EMBL" id="KAF7282491.1"/>
    </source>
</evidence>
<protein>
    <submittedName>
        <fullName evidence="5">Uncharacterized protein</fullName>
    </submittedName>
</protein>
<proteinExistence type="inferred from homology"/>
<feature type="chain" id="PRO_5032489893" evidence="4">
    <location>
        <begin position="21"/>
        <end position="245"/>
    </location>
</feature>
<evidence type="ECO:0000256" key="3">
    <source>
        <dbReference type="ARBA" id="ARBA00060902"/>
    </source>
</evidence>
<reference evidence="5" key="1">
    <citation type="submission" date="2020-08" db="EMBL/GenBank/DDBJ databases">
        <title>Genome sequencing and assembly of the red palm weevil Rhynchophorus ferrugineus.</title>
        <authorList>
            <person name="Dias G.B."/>
            <person name="Bergman C.M."/>
            <person name="Manee M."/>
        </authorList>
    </citation>
    <scope>NUCLEOTIDE SEQUENCE</scope>
    <source>
        <strain evidence="5">AA-2017</strain>
        <tissue evidence="5">Whole larva</tissue>
    </source>
</reference>
<gene>
    <name evidence="5" type="ORF">GWI33_002595</name>
</gene>
<accession>A0A834MFM2</accession>
<dbReference type="Proteomes" id="UP000625711">
    <property type="component" value="Unassembled WGS sequence"/>
</dbReference>
<dbReference type="GO" id="GO:0007623">
    <property type="term" value="P:circadian rhythm"/>
    <property type="evidence" value="ECO:0007669"/>
    <property type="project" value="UniProtKB-ARBA"/>
</dbReference>
<feature type="signal peptide" evidence="4">
    <location>
        <begin position="1"/>
        <end position="20"/>
    </location>
</feature>
<organism evidence="5 6">
    <name type="scientific">Rhynchophorus ferrugineus</name>
    <name type="common">Red palm weevil</name>
    <name type="synonym">Curculio ferrugineus</name>
    <dbReference type="NCBI Taxonomy" id="354439"/>
    <lineage>
        <taxon>Eukaryota</taxon>
        <taxon>Metazoa</taxon>
        <taxon>Ecdysozoa</taxon>
        <taxon>Arthropoda</taxon>
        <taxon>Hexapoda</taxon>
        <taxon>Insecta</taxon>
        <taxon>Pterygota</taxon>
        <taxon>Neoptera</taxon>
        <taxon>Endopterygota</taxon>
        <taxon>Coleoptera</taxon>
        <taxon>Polyphaga</taxon>
        <taxon>Cucujiformia</taxon>
        <taxon>Curculionidae</taxon>
        <taxon>Dryophthorinae</taxon>
        <taxon>Rhynchophorus</taxon>
    </lineage>
</organism>
<dbReference type="AlphaFoldDB" id="A0A834MFM2"/>
<comment type="caution">
    <text evidence="5">The sequence shown here is derived from an EMBL/GenBank/DDBJ whole genome shotgun (WGS) entry which is preliminary data.</text>
</comment>
<keyword evidence="6" id="KW-1185">Reference proteome</keyword>
<evidence type="ECO:0000256" key="4">
    <source>
        <dbReference type="SAM" id="SignalP"/>
    </source>
</evidence>
<comment type="similarity">
    <text evidence="3">Belongs to the TO family.</text>
</comment>
<name>A0A834MFM2_RHYFE</name>